<gene>
    <name evidence="1" type="ORF">BV22DRAFT_1085155</name>
</gene>
<protein>
    <submittedName>
        <fullName evidence="1">Uncharacterized protein</fullName>
    </submittedName>
</protein>
<dbReference type="Proteomes" id="UP000790709">
    <property type="component" value="Unassembled WGS sequence"/>
</dbReference>
<sequence>MTSQQIQRLLEPPNAGLAHKSALELLNDRFSDTSKLDELESAVQEAGIKKAQLTQQLIASKESIASVKSKAQIAALTHLESARELGLERQGLTDELAALSHELVSSLGHSDGESKPTLLEDVETMHRALKELEGVGAYVSIVERALALSEAAVAQMKSSSSPLTVASTSEYKTLQVFIQEVSRACGAVEDLGSEHSTLHLAKFLQRIRDKTWSDMKGFLSASLLSASEKLGWPMPVDYASASADDRKAFESAFTDLLRLQEIGEILHSSLPGNDHEGLVPLEALVLPVAQRFKYHFDGDRQTNRLDKPEWYFTHIINVAHDHRPFMEVVAQRILGDTKYKNVSAWHNYTTLLLPLLARKLRRTVPQLLPHPGLLAHTVYQALVFDAALREMGYEFQGGDGSDNKENDKGKGTGEERAGVSAVILDKKEWFDAWLEGEKKFAEDQYHEIISAPDAWLIADDEGNDSDEHPNSRGTGDLRATNSARRIKALVEQVTDRYSPLPSFAQRSRFLIHVQLPLLEAYHARISSSLDAFETLSSALVRAVPGGLGVDGPRMDTRRLTGGVEGSQRLCKALISAKYVEVAMVGWGEEMFFLELWAEINRRASLRARVEVHRSLPDTNEGEDTLEGTIFEELVTQYAKLVSRAEDMLVSQVCGEVEALLKPHFAAITSPRSDSESQADSDSIAVPPTLLPPIALLSSHLTFQRNTLPNSLTTTLYRRIAARLAEYILQREVLYRPALTLHQARTVHAECELWAETCQAALATSRARVEAPWNRLLTAGRLLDTEGEVDGGDRWEEAAEGLETSGLGREEIRTVLRLRDDCRR</sequence>
<proteinExistence type="predicted"/>
<dbReference type="EMBL" id="MU266367">
    <property type="protein sequence ID" value="KAH7927393.1"/>
    <property type="molecule type" value="Genomic_DNA"/>
</dbReference>
<keyword evidence="2" id="KW-1185">Reference proteome</keyword>
<evidence type="ECO:0000313" key="1">
    <source>
        <dbReference type="EMBL" id="KAH7927393.1"/>
    </source>
</evidence>
<evidence type="ECO:0000313" key="2">
    <source>
        <dbReference type="Proteomes" id="UP000790709"/>
    </source>
</evidence>
<reference evidence="1" key="1">
    <citation type="journal article" date="2021" name="New Phytol.">
        <title>Evolutionary innovations through gain and loss of genes in the ectomycorrhizal Boletales.</title>
        <authorList>
            <person name="Wu G."/>
            <person name="Miyauchi S."/>
            <person name="Morin E."/>
            <person name="Kuo A."/>
            <person name="Drula E."/>
            <person name="Varga T."/>
            <person name="Kohler A."/>
            <person name="Feng B."/>
            <person name="Cao Y."/>
            <person name="Lipzen A."/>
            <person name="Daum C."/>
            <person name="Hundley H."/>
            <person name="Pangilinan J."/>
            <person name="Johnson J."/>
            <person name="Barry K."/>
            <person name="LaButti K."/>
            <person name="Ng V."/>
            <person name="Ahrendt S."/>
            <person name="Min B."/>
            <person name="Choi I.G."/>
            <person name="Park H."/>
            <person name="Plett J.M."/>
            <person name="Magnuson J."/>
            <person name="Spatafora J.W."/>
            <person name="Nagy L.G."/>
            <person name="Henrissat B."/>
            <person name="Grigoriev I.V."/>
            <person name="Yang Z.L."/>
            <person name="Xu J."/>
            <person name="Martin F.M."/>
        </authorList>
    </citation>
    <scope>NUCLEOTIDE SEQUENCE</scope>
    <source>
        <strain evidence="1">KUC20120723A-06</strain>
    </source>
</reference>
<organism evidence="1 2">
    <name type="scientific">Leucogyrophana mollusca</name>
    <dbReference type="NCBI Taxonomy" id="85980"/>
    <lineage>
        <taxon>Eukaryota</taxon>
        <taxon>Fungi</taxon>
        <taxon>Dikarya</taxon>
        <taxon>Basidiomycota</taxon>
        <taxon>Agaricomycotina</taxon>
        <taxon>Agaricomycetes</taxon>
        <taxon>Agaricomycetidae</taxon>
        <taxon>Boletales</taxon>
        <taxon>Boletales incertae sedis</taxon>
        <taxon>Leucogyrophana</taxon>
    </lineage>
</organism>
<comment type="caution">
    <text evidence="1">The sequence shown here is derived from an EMBL/GenBank/DDBJ whole genome shotgun (WGS) entry which is preliminary data.</text>
</comment>
<accession>A0ACB8BQ98</accession>
<name>A0ACB8BQ98_9AGAM</name>